<dbReference type="InterPro" id="IPR017972">
    <property type="entry name" value="Cyt_P450_CS"/>
</dbReference>
<feature type="binding site" description="axial binding residue" evidence="8">
    <location>
        <position position="478"/>
    </location>
    <ligand>
        <name>heme</name>
        <dbReference type="ChEBI" id="CHEBI:30413"/>
    </ligand>
    <ligandPart>
        <name>Fe</name>
        <dbReference type="ChEBI" id="CHEBI:18248"/>
    </ligandPart>
</feature>
<keyword evidence="5 9" id="KW-0560">Oxidoreductase</keyword>
<dbReference type="CDD" id="cd11062">
    <property type="entry name" value="CYP58-like"/>
    <property type="match status" value="1"/>
</dbReference>
<accession>A0A8H6KCK5</accession>
<dbReference type="PROSITE" id="PS00086">
    <property type="entry name" value="CYTOCHROME_P450"/>
    <property type="match status" value="1"/>
</dbReference>
<dbReference type="AlphaFoldDB" id="A0A8H6KCK5"/>
<dbReference type="GO" id="GO:0005506">
    <property type="term" value="F:iron ion binding"/>
    <property type="evidence" value="ECO:0007669"/>
    <property type="project" value="InterPro"/>
</dbReference>
<keyword evidence="4 8" id="KW-0479">Metal-binding</keyword>
<keyword evidence="11" id="KW-1185">Reference proteome</keyword>
<comment type="similarity">
    <text evidence="2 9">Belongs to the cytochrome P450 family.</text>
</comment>
<sequence>MSNIEVVINPLAPDDVVIGKPNSTLSSLMNIFPKIEFMSSLGTLGETKRGELSRSLFFVWLGYIVLRCIYNLYFHPLRNVPGPWLAAMTPVCDFWYDAIKRGNYLWEIQKMHEKYGPIVRINPNELHIDDPDYYQNIYVGGTHRVDKDSSTVAGFGVPTSVAATVAHAQHRSRRGYMNPYFAKRSIVSMEPQIHERITAMLSRLDGARREGVKISLDLAFSAMTADIITQRFFGIPGLSSPIREAFGGVSEIFHWTRFAPWAIGYLKRRLPIPVIRLILPAVAELLVLQKDIKIHIEDKLASKDNGSASKSIMIEALGDPHVPAEERTMERLVDEGQVIIFARAETSSRSLAVGMFYLLDEKSLLAKARAELSRVDHIPDEELTMKDLKTLPFMTGIVKEAIRLSYGPISRLPRVFTHETLQYKEHAIPPGSTYFVHTNPKCFADPFSFNPDRWVEAAKTGFSLERYLTSFSKGSRQCLGTGLAHTELYLTFTRVLRNFDMDLVNTSVAGVQVHDVLIIGQPKVEKGKGEGQGEVEVMVTRKLRS</sequence>
<evidence type="ECO:0000256" key="1">
    <source>
        <dbReference type="ARBA" id="ARBA00001971"/>
    </source>
</evidence>
<dbReference type="GO" id="GO:0020037">
    <property type="term" value="F:heme binding"/>
    <property type="evidence" value="ECO:0007669"/>
    <property type="project" value="InterPro"/>
</dbReference>
<dbReference type="Pfam" id="PF00067">
    <property type="entry name" value="p450"/>
    <property type="match status" value="1"/>
</dbReference>
<dbReference type="Gene3D" id="1.10.630.10">
    <property type="entry name" value="Cytochrome P450"/>
    <property type="match status" value="1"/>
</dbReference>
<evidence type="ECO:0000256" key="6">
    <source>
        <dbReference type="ARBA" id="ARBA00023004"/>
    </source>
</evidence>
<dbReference type="GO" id="GO:0016705">
    <property type="term" value="F:oxidoreductase activity, acting on paired donors, with incorporation or reduction of molecular oxygen"/>
    <property type="evidence" value="ECO:0007669"/>
    <property type="project" value="InterPro"/>
</dbReference>
<dbReference type="InterPro" id="IPR002401">
    <property type="entry name" value="Cyt_P450_E_grp-I"/>
</dbReference>
<protein>
    <submittedName>
        <fullName evidence="10">Cytochrome p450</fullName>
    </submittedName>
</protein>
<keyword evidence="6 8" id="KW-0408">Iron</keyword>
<dbReference type="PANTHER" id="PTHR24305:SF157">
    <property type="entry name" value="N-ACETYLTRYPTOPHAN 6-HYDROXYLASE IVOC-RELATED"/>
    <property type="match status" value="1"/>
</dbReference>
<dbReference type="InterPro" id="IPR001128">
    <property type="entry name" value="Cyt_P450"/>
</dbReference>
<keyword evidence="7 9" id="KW-0503">Monooxygenase</keyword>
<proteinExistence type="inferred from homology"/>
<dbReference type="PRINTS" id="PR00463">
    <property type="entry name" value="EP450I"/>
</dbReference>
<evidence type="ECO:0000256" key="3">
    <source>
        <dbReference type="ARBA" id="ARBA00022617"/>
    </source>
</evidence>
<reference evidence="10" key="1">
    <citation type="journal article" date="2020" name="Phytopathology">
        <title>Genome Sequence Resources of Colletotrichum truncatum, C. plurivorum, C. musicola, and C. sojae: Four Species Pathogenic to Soybean (Glycine max).</title>
        <authorList>
            <person name="Rogerio F."/>
            <person name="Boufleur T.R."/>
            <person name="Ciampi-Guillardi M."/>
            <person name="Sukno S.A."/>
            <person name="Thon M.R."/>
            <person name="Massola Junior N.S."/>
            <person name="Baroncelli R."/>
        </authorList>
    </citation>
    <scope>NUCLEOTIDE SEQUENCE</scope>
    <source>
        <strain evidence="10">LFN0074</strain>
    </source>
</reference>
<comment type="caution">
    <text evidence="10">The sequence shown here is derived from an EMBL/GenBank/DDBJ whole genome shotgun (WGS) entry which is preliminary data.</text>
</comment>
<evidence type="ECO:0000256" key="7">
    <source>
        <dbReference type="ARBA" id="ARBA00023033"/>
    </source>
</evidence>
<dbReference type="InterPro" id="IPR036396">
    <property type="entry name" value="Cyt_P450_sf"/>
</dbReference>
<organism evidence="10 11">
    <name type="scientific">Colletotrichum musicola</name>
    <dbReference type="NCBI Taxonomy" id="2175873"/>
    <lineage>
        <taxon>Eukaryota</taxon>
        <taxon>Fungi</taxon>
        <taxon>Dikarya</taxon>
        <taxon>Ascomycota</taxon>
        <taxon>Pezizomycotina</taxon>
        <taxon>Sordariomycetes</taxon>
        <taxon>Hypocreomycetidae</taxon>
        <taxon>Glomerellales</taxon>
        <taxon>Glomerellaceae</taxon>
        <taxon>Colletotrichum</taxon>
        <taxon>Colletotrichum orchidearum species complex</taxon>
    </lineage>
</organism>
<name>A0A8H6KCK5_9PEZI</name>
<dbReference type="InterPro" id="IPR050121">
    <property type="entry name" value="Cytochrome_P450_monoxygenase"/>
</dbReference>
<dbReference type="EMBL" id="WIGM01000327">
    <property type="protein sequence ID" value="KAF6828808.1"/>
    <property type="molecule type" value="Genomic_DNA"/>
</dbReference>
<dbReference type="Proteomes" id="UP000639643">
    <property type="component" value="Unassembled WGS sequence"/>
</dbReference>
<keyword evidence="3 8" id="KW-0349">Heme</keyword>
<evidence type="ECO:0000256" key="9">
    <source>
        <dbReference type="RuleBase" id="RU000461"/>
    </source>
</evidence>
<evidence type="ECO:0000256" key="8">
    <source>
        <dbReference type="PIRSR" id="PIRSR602401-1"/>
    </source>
</evidence>
<evidence type="ECO:0000313" key="11">
    <source>
        <dbReference type="Proteomes" id="UP000639643"/>
    </source>
</evidence>
<gene>
    <name evidence="10" type="ORF">CMUS01_08418</name>
</gene>
<dbReference type="OrthoDB" id="3945418at2759"/>
<evidence type="ECO:0000256" key="5">
    <source>
        <dbReference type="ARBA" id="ARBA00023002"/>
    </source>
</evidence>
<evidence type="ECO:0000313" key="10">
    <source>
        <dbReference type="EMBL" id="KAF6828808.1"/>
    </source>
</evidence>
<comment type="cofactor">
    <cofactor evidence="1 8">
        <name>heme</name>
        <dbReference type="ChEBI" id="CHEBI:30413"/>
    </cofactor>
</comment>
<evidence type="ECO:0000256" key="2">
    <source>
        <dbReference type="ARBA" id="ARBA00010617"/>
    </source>
</evidence>
<dbReference type="SUPFAM" id="SSF48264">
    <property type="entry name" value="Cytochrome P450"/>
    <property type="match status" value="1"/>
</dbReference>
<dbReference type="GO" id="GO:0004497">
    <property type="term" value="F:monooxygenase activity"/>
    <property type="evidence" value="ECO:0007669"/>
    <property type="project" value="UniProtKB-KW"/>
</dbReference>
<evidence type="ECO:0000256" key="4">
    <source>
        <dbReference type="ARBA" id="ARBA00022723"/>
    </source>
</evidence>
<dbReference type="PANTHER" id="PTHR24305">
    <property type="entry name" value="CYTOCHROME P450"/>
    <property type="match status" value="1"/>
</dbReference>